<evidence type="ECO:0000313" key="3">
    <source>
        <dbReference type="EMBL" id="AEG01928.1"/>
    </source>
</evidence>
<accession>F9ZVE6</accession>
<dbReference type="Proteomes" id="UP000008888">
    <property type="component" value="Chromosome"/>
</dbReference>
<dbReference type="PANTHER" id="PTHR46361">
    <property type="entry name" value="ELECTRON CARRIER/ PROTEIN DISULFIDE OXIDOREDUCTASE"/>
    <property type="match status" value="1"/>
</dbReference>
<evidence type="ECO:0000313" key="4">
    <source>
        <dbReference type="Proteomes" id="UP000008888"/>
    </source>
</evidence>
<feature type="signal peptide" evidence="1">
    <location>
        <begin position="1"/>
        <end position="22"/>
    </location>
</feature>
<keyword evidence="1" id="KW-0732">Signal</keyword>
<dbReference type="AlphaFoldDB" id="F9ZVE6"/>
<dbReference type="KEGG" id="mmt:Metme_3564"/>
<dbReference type="EMBL" id="CP002738">
    <property type="protein sequence ID" value="AEG01928.1"/>
    <property type="molecule type" value="Genomic_DNA"/>
</dbReference>
<reference evidence="3 4" key="1">
    <citation type="journal article" date="2011" name="J. Bacteriol.">
        <title>Complete Genome Sequence of the Aerobic Marine Methanotroph Methylomonas methanica MC09.</title>
        <authorList>
            <person name="Boden R."/>
            <person name="Cunliffe M."/>
            <person name="Scanlan J."/>
            <person name="Moussard H."/>
            <person name="Kits K.D."/>
            <person name="Klotz M.G."/>
            <person name="Jetten M.S."/>
            <person name="Vuilleumier S."/>
            <person name="Han J."/>
            <person name="Peters L."/>
            <person name="Mikhailova N."/>
            <person name="Teshima H."/>
            <person name="Tapia R."/>
            <person name="Kyrpides N."/>
            <person name="Ivanova N."/>
            <person name="Pagani I."/>
            <person name="Cheng J.F."/>
            <person name="Goodwin L."/>
            <person name="Han C."/>
            <person name="Hauser L."/>
            <person name="Land M.L."/>
            <person name="Lapidus A."/>
            <person name="Lucas S."/>
            <person name="Pitluck S."/>
            <person name="Woyke T."/>
            <person name="Stein L."/>
            <person name="Murrell J.C."/>
        </authorList>
    </citation>
    <scope>NUCLEOTIDE SEQUENCE [LARGE SCALE GENOMIC DNA]</scope>
    <source>
        <strain evidence="3 4">MC09</strain>
    </source>
</reference>
<keyword evidence="4" id="KW-1185">Reference proteome</keyword>
<evidence type="ECO:0000259" key="2">
    <source>
        <dbReference type="Pfam" id="PF04784"/>
    </source>
</evidence>
<name>F9ZVE6_METMM</name>
<sequence length="247" mass="27519">MLHKFLTVLLAGQLWFANTVHAEEPDWSAYKTVLTQVKPGTKNGVKLMLVDYPAIKADGSLDKAYQALAGFDINRLAGREEQLAFYINAYNILALKTVADHWPVESIKDVGGLFSPVWDKPAGELGGKTVSLGEVEHKILRPMGEPRIHLAIVCASVSCPDLRDEPYTAAQLSAQLDDQAQQFLNNPGKGLRIDEDHLSVSQIFDWFEKDFAADGGVKAFLKKYRTDLPELKLKTDIDYDWTVNSSR</sequence>
<dbReference type="eggNOG" id="COG0398">
    <property type="taxonomic scope" value="Bacteria"/>
</dbReference>
<gene>
    <name evidence="3" type="ordered locus">Metme_3564</name>
</gene>
<dbReference type="OrthoDB" id="526867at2"/>
<feature type="domain" description="DUF547" evidence="2">
    <location>
        <begin position="77"/>
        <end position="184"/>
    </location>
</feature>
<dbReference type="RefSeq" id="WP_013820149.1">
    <property type="nucleotide sequence ID" value="NC_015572.1"/>
</dbReference>
<dbReference type="PANTHER" id="PTHR46361:SF3">
    <property type="entry name" value="ELECTRON CARRIER_ PROTEIN DISULFIDE OXIDOREDUCTASE"/>
    <property type="match status" value="1"/>
</dbReference>
<dbReference type="Pfam" id="PF04784">
    <property type="entry name" value="DUF547"/>
    <property type="match status" value="1"/>
</dbReference>
<dbReference type="STRING" id="857087.Metme_3564"/>
<protein>
    <recommendedName>
        <fullName evidence="2">DUF547 domain-containing protein</fullName>
    </recommendedName>
</protein>
<dbReference type="InterPro" id="IPR006869">
    <property type="entry name" value="DUF547"/>
</dbReference>
<feature type="chain" id="PRO_5003392727" description="DUF547 domain-containing protein" evidence="1">
    <location>
        <begin position="23"/>
        <end position="247"/>
    </location>
</feature>
<reference evidence="4" key="3">
    <citation type="submission" date="2011-05" db="EMBL/GenBank/DDBJ databases">
        <title>Complete sequence of Methylomonas methanica MC09.</title>
        <authorList>
            <consortium name="US DOE Joint Genome Institute"/>
            <person name="Lucas S."/>
            <person name="Han J."/>
            <person name="Lapidus A."/>
            <person name="Cheng J.-F."/>
            <person name="Goodwin L."/>
            <person name="Pitluck S."/>
            <person name="Peters L."/>
            <person name="Mikhailova N."/>
            <person name="Teshima H."/>
            <person name="Han C."/>
            <person name="Tapia R."/>
            <person name="Land M."/>
            <person name="Hauser L."/>
            <person name="Kyrpides N."/>
            <person name="Ivanova N."/>
            <person name="Pagani I."/>
            <person name="Stein L."/>
            <person name="Woyke T."/>
        </authorList>
    </citation>
    <scope>NUCLEOTIDE SEQUENCE [LARGE SCALE GENOMIC DNA]</scope>
    <source>
        <strain evidence="4">MC09</strain>
    </source>
</reference>
<proteinExistence type="predicted"/>
<reference key="2">
    <citation type="submission" date="2011-05" db="EMBL/GenBank/DDBJ databases">
        <title>Complete genome sequence of the aerobic marine methanotroph Methylomonas methanica MC09.</title>
        <authorList>
            <person name="Boden R."/>
            <person name="Cunliffe M."/>
            <person name="Scanlan J."/>
            <person name="Moussard H."/>
            <person name="Kits K.D."/>
            <person name="Klotz M."/>
            <person name="Jetten M."/>
            <person name="Vuilleumier S."/>
            <person name="Han J."/>
            <person name="Peters L."/>
            <person name="Mikhailova N."/>
            <person name="Teshima H."/>
            <person name="Tapia R."/>
            <person name="Kyrpides N."/>
            <person name="Ivanova N."/>
            <person name="Pagani I."/>
            <person name="Cheng J.-F."/>
            <person name="Goodwin L."/>
            <person name="Han C."/>
            <person name="Hauser L."/>
            <person name="Land M."/>
            <person name="Lapidus A."/>
            <person name="Lucas S."/>
            <person name="Pitluck S."/>
            <person name="Woyke T."/>
            <person name="Stein L.Y."/>
            <person name="Murrell C."/>
        </authorList>
    </citation>
    <scope>NUCLEOTIDE SEQUENCE</scope>
    <source>
        <strain>MC09</strain>
    </source>
</reference>
<dbReference type="HOGENOM" id="CLU_054137_1_2_6"/>
<evidence type="ECO:0000256" key="1">
    <source>
        <dbReference type="SAM" id="SignalP"/>
    </source>
</evidence>
<organism evidence="3 4">
    <name type="scientific">Methylomonas methanica (strain DSM 25384 / MC09)</name>
    <dbReference type="NCBI Taxonomy" id="857087"/>
    <lineage>
        <taxon>Bacteria</taxon>
        <taxon>Pseudomonadati</taxon>
        <taxon>Pseudomonadota</taxon>
        <taxon>Gammaproteobacteria</taxon>
        <taxon>Methylococcales</taxon>
        <taxon>Methylococcaceae</taxon>
        <taxon>Methylomonas</taxon>
    </lineage>
</organism>